<dbReference type="SUPFAM" id="SSF52058">
    <property type="entry name" value="L domain-like"/>
    <property type="match status" value="1"/>
</dbReference>
<organism evidence="1 2">
    <name type="scientific">Rheinheimera baltica</name>
    <dbReference type="NCBI Taxonomy" id="67576"/>
    <lineage>
        <taxon>Bacteria</taxon>
        <taxon>Pseudomonadati</taxon>
        <taxon>Pseudomonadota</taxon>
        <taxon>Gammaproteobacteria</taxon>
        <taxon>Chromatiales</taxon>
        <taxon>Chromatiaceae</taxon>
        <taxon>Rheinheimera</taxon>
    </lineage>
</organism>
<sequence length="306" mass="35469">MKELSFENDINQRDIVYWEHRSLCRLYNKITPDSIEIMHRLEFDELSLEIGTWDDLSFLQAFNGKIKIISINTSKVDWQGLHHCDLVEQLIFPDVMKNTIDFSIFKNLKRLWIDGREKNIEQVLSLTSLQDLRIANWQGSDLSALRQLTNLVCLELVDARKLQSLDGIGVLEKLHQLQLVCCSKLADISELTTLCSLQMLQIDSCKKIEFAADYAMLENLKYLCIWGQKQLVSLQPFMRCNALEILKVSDLRVLDGQVACIQQLPNLKKLILQQKKDYDADLSAFEQSLEAKFGDYIIQEKYFQQG</sequence>
<protein>
    <recommendedName>
        <fullName evidence="3">Internalin-A</fullName>
    </recommendedName>
</protein>
<dbReference type="EMBL" id="JAPJDZ010000119">
    <property type="protein sequence ID" value="MDP5138257.1"/>
    <property type="molecule type" value="Genomic_DNA"/>
</dbReference>
<evidence type="ECO:0000313" key="1">
    <source>
        <dbReference type="EMBL" id="MDP5138257.1"/>
    </source>
</evidence>
<gene>
    <name evidence="1" type="ORF">ORJ04_20110</name>
</gene>
<dbReference type="Proteomes" id="UP001231109">
    <property type="component" value="Unassembled WGS sequence"/>
</dbReference>
<dbReference type="InterPro" id="IPR032675">
    <property type="entry name" value="LRR_dom_sf"/>
</dbReference>
<comment type="caution">
    <text evidence="1">The sequence shown here is derived from an EMBL/GenBank/DDBJ whole genome shotgun (WGS) entry which is preliminary data.</text>
</comment>
<evidence type="ECO:0000313" key="2">
    <source>
        <dbReference type="Proteomes" id="UP001231109"/>
    </source>
</evidence>
<proteinExistence type="predicted"/>
<evidence type="ECO:0008006" key="3">
    <source>
        <dbReference type="Google" id="ProtNLM"/>
    </source>
</evidence>
<reference evidence="1 2" key="1">
    <citation type="submission" date="2022-11" db="EMBL/GenBank/DDBJ databases">
        <title>Viruses from the air-sea interface of a natural surface slick.</title>
        <authorList>
            <person name="Rahlff J."/>
            <person name="Holmfeldt K."/>
        </authorList>
    </citation>
    <scope>NUCLEOTIDE SEQUENCE [LARGE SCALE GENOMIC DNA]</scope>
    <source>
        <strain evidence="1 2">SMS4</strain>
    </source>
</reference>
<accession>A0ABT9I4E6</accession>
<dbReference type="RefSeq" id="WP_305977404.1">
    <property type="nucleotide sequence ID" value="NZ_JAPJDZ010000119.1"/>
</dbReference>
<dbReference type="Gene3D" id="3.80.10.10">
    <property type="entry name" value="Ribonuclease Inhibitor"/>
    <property type="match status" value="1"/>
</dbReference>
<keyword evidence="2" id="KW-1185">Reference proteome</keyword>
<name>A0ABT9I4E6_9GAMM</name>